<dbReference type="HAMAP" id="MF_00691">
    <property type="entry name" value="PxpA"/>
    <property type="match status" value="1"/>
</dbReference>
<comment type="catalytic activity">
    <reaction evidence="1">
        <text>5-oxo-L-proline + ATP + 2 H2O = L-glutamate + ADP + phosphate + H(+)</text>
        <dbReference type="Rhea" id="RHEA:10348"/>
        <dbReference type="ChEBI" id="CHEBI:15377"/>
        <dbReference type="ChEBI" id="CHEBI:15378"/>
        <dbReference type="ChEBI" id="CHEBI:29985"/>
        <dbReference type="ChEBI" id="CHEBI:30616"/>
        <dbReference type="ChEBI" id="CHEBI:43474"/>
        <dbReference type="ChEBI" id="CHEBI:58402"/>
        <dbReference type="ChEBI" id="CHEBI:456216"/>
        <dbReference type="EC" id="3.5.2.9"/>
    </reaction>
</comment>
<dbReference type="Gene3D" id="3.20.20.370">
    <property type="entry name" value="Glycoside hydrolase/deacetylase"/>
    <property type="match status" value="1"/>
</dbReference>
<dbReference type="GO" id="GO:0017168">
    <property type="term" value="F:5-oxoprolinase (ATP-hydrolyzing) activity"/>
    <property type="evidence" value="ECO:0007669"/>
    <property type="project" value="UniProtKB-UniRule"/>
</dbReference>
<evidence type="ECO:0000313" key="2">
    <source>
        <dbReference type="EMBL" id="SIS49394.1"/>
    </source>
</evidence>
<dbReference type="GO" id="GO:0005975">
    <property type="term" value="P:carbohydrate metabolic process"/>
    <property type="evidence" value="ECO:0007669"/>
    <property type="project" value="InterPro"/>
</dbReference>
<dbReference type="STRING" id="570947.SAMN05421687_106141"/>
<dbReference type="NCBIfam" id="NF003816">
    <property type="entry name" value="PRK05406.1-5"/>
    <property type="match status" value="1"/>
</dbReference>
<name>A0A1N7JJG7_9BACI</name>
<accession>A0A1N7JJG7</accession>
<keyword evidence="3" id="KW-1185">Reference proteome</keyword>
<keyword evidence="1" id="KW-0067">ATP-binding</keyword>
<dbReference type="PANTHER" id="PTHR30292:SF0">
    <property type="entry name" value="5-OXOPROLINASE SUBUNIT A"/>
    <property type="match status" value="1"/>
</dbReference>
<sequence>MGNIDLNCDLGEGFEAHEKKRDEDVLQYVTSANIACGFHAGDAGTMQTTVRLAKERNVAIGAHPGLPDFEGFGRREMHITPERAYALTIYQTGALQAFAEAAGTRIRHVKPHGALYTMAAKDPELARAIAEAVWDVKGDMLLYGLAGSELIKAGEKVGLNVVSEVFADRVYQADGTLKSRQEHGAVITDRAQAMEQVRDMVLHKKVKTIAGTYIDIEADSICVHGDNEEAVHFARSIREFLMRENIALKSP</sequence>
<dbReference type="NCBIfam" id="NF003814">
    <property type="entry name" value="PRK05406.1-3"/>
    <property type="match status" value="1"/>
</dbReference>
<dbReference type="EC" id="3.5.2.9" evidence="1"/>
<proteinExistence type="inferred from homology"/>
<dbReference type="EMBL" id="FTOC01000006">
    <property type="protein sequence ID" value="SIS49394.1"/>
    <property type="molecule type" value="Genomic_DNA"/>
</dbReference>
<dbReference type="GO" id="GO:0005524">
    <property type="term" value="F:ATP binding"/>
    <property type="evidence" value="ECO:0007669"/>
    <property type="project" value="UniProtKB-UniRule"/>
</dbReference>
<dbReference type="InterPro" id="IPR005501">
    <property type="entry name" value="LamB/YcsF/PxpA-like"/>
</dbReference>
<gene>
    <name evidence="1" type="primary">pxpA</name>
    <name evidence="2" type="ORF">SAMN05421687_106141</name>
</gene>
<dbReference type="CDD" id="cd10787">
    <property type="entry name" value="LamB_YcsF_like"/>
    <property type="match status" value="1"/>
</dbReference>
<dbReference type="RefSeq" id="WP_076559242.1">
    <property type="nucleotide sequence ID" value="NZ_FTOC01000006.1"/>
</dbReference>
<keyword evidence="1" id="KW-0378">Hydrolase</keyword>
<dbReference type="SUPFAM" id="SSF88713">
    <property type="entry name" value="Glycoside hydrolase/deacetylase"/>
    <property type="match status" value="1"/>
</dbReference>
<reference evidence="3" key="1">
    <citation type="submission" date="2017-01" db="EMBL/GenBank/DDBJ databases">
        <authorList>
            <person name="Varghese N."/>
            <person name="Submissions S."/>
        </authorList>
    </citation>
    <scope>NUCLEOTIDE SEQUENCE [LARGE SCALE GENOMIC DNA]</scope>
    <source>
        <strain evidence="3">DSM 23127</strain>
    </source>
</reference>
<comment type="subunit">
    <text evidence="1">Forms a complex composed of PxpA, PxpB and PxpC.</text>
</comment>
<dbReference type="OrthoDB" id="9773478at2"/>
<dbReference type="Pfam" id="PF03746">
    <property type="entry name" value="LamB_YcsF"/>
    <property type="match status" value="1"/>
</dbReference>
<organism evidence="2 3">
    <name type="scientific">Salimicrobium flavidum</name>
    <dbReference type="NCBI Taxonomy" id="570947"/>
    <lineage>
        <taxon>Bacteria</taxon>
        <taxon>Bacillati</taxon>
        <taxon>Bacillota</taxon>
        <taxon>Bacilli</taxon>
        <taxon>Bacillales</taxon>
        <taxon>Bacillaceae</taxon>
        <taxon>Salimicrobium</taxon>
    </lineage>
</organism>
<evidence type="ECO:0000313" key="3">
    <source>
        <dbReference type="Proteomes" id="UP000187608"/>
    </source>
</evidence>
<keyword evidence="1" id="KW-0547">Nucleotide-binding</keyword>
<dbReference type="AlphaFoldDB" id="A0A1N7JJG7"/>
<dbReference type="InterPro" id="IPR011330">
    <property type="entry name" value="Glyco_hydro/deAcase_b/a-brl"/>
</dbReference>
<comment type="function">
    <text evidence="1">Catalyzes the cleavage of 5-oxoproline to form L-glutamate coupled to the hydrolysis of ATP to ADP and inorganic phosphate.</text>
</comment>
<dbReference type="PANTHER" id="PTHR30292">
    <property type="entry name" value="UNCHARACTERIZED PROTEIN YBGL-RELATED"/>
    <property type="match status" value="1"/>
</dbReference>
<evidence type="ECO:0000256" key="1">
    <source>
        <dbReference type="HAMAP-Rule" id="MF_00691"/>
    </source>
</evidence>
<dbReference type="Proteomes" id="UP000187608">
    <property type="component" value="Unassembled WGS sequence"/>
</dbReference>
<protein>
    <recommendedName>
        <fullName evidence="1">5-oxoprolinase subunit A</fullName>
        <shortName evidence="1">5-OPase subunit A</shortName>
        <ecNumber evidence="1">3.5.2.9</ecNumber>
    </recommendedName>
    <alternativeName>
        <fullName evidence="1">5-oxoprolinase (ATP-hydrolyzing) subunit A</fullName>
    </alternativeName>
</protein>
<comment type="similarity">
    <text evidence="1">Belongs to the LamB/PxpA family.</text>
</comment>